<dbReference type="PANTHER" id="PTHR19384">
    <property type="entry name" value="NITRIC OXIDE SYNTHASE-RELATED"/>
    <property type="match status" value="1"/>
</dbReference>
<dbReference type="Pfam" id="PF00258">
    <property type="entry name" value="Flavodoxin_1"/>
    <property type="match status" value="1"/>
</dbReference>
<keyword evidence="4 14" id="KW-0256">Endoplasmic reticulum</keyword>
<gene>
    <name evidence="14" type="primary">NCP1</name>
    <name evidence="18" type="ORF">RNJ44_00717</name>
</gene>
<dbReference type="InterPro" id="IPR023173">
    <property type="entry name" value="NADPH_Cyt_P450_Rdtase_alpha"/>
</dbReference>
<dbReference type="InterPro" id="IPR029039">
    <property type="entry name" value="Flavoprotein-like_sf"/>
</dbReference>
<dbReference type="InterPro" id="IPR008254">
    <property type="entry name" value="Flavodoxin/NO_synth"/>
</dbReference>
<dbReference type="Gene3D" id="3.40.50.360">
    <property type="match status" value="1"/>
</dbReference>
<dbReference type="EC" id="1.6.2.4" evidence="14 15"/>
<dbReference type="HAMAP" id="MF_03212">
    <property type="entry name" value="NCPR"/>
    <property type="match status" value="1"/>
</dbReference>
<keyword evidence="5 14" id="KW-0274">FAD</keyword>
<dbReference type="PRINTS" id="PR00369">
    <property type="entry name" value="FLAVODOXIN"/>
</dbReference>
<feature type="binding site" evidence="14">
    <location>
        <begin position="67"/>
        <end position="72"/>
    </location>
    <ligand>
        <name>FMN</name>
        <dbReference type="ChEBI" id="CHEBI:58210"/>
    </ligand>
</feature>
<evidence type="ECO:0000259" key="17">
    <source>
        <dbReference type="PROSITE" id="PS51384"/>
    </source>
</evidence>
<evidence type="ECO:0000259" key="16">
    <source>
        <dbReference type="PROSITE" id="PS50902"/>
    </source>
</evidence>
<keyword evidence="11 14" id="KW-0472">Membrane</keyword>
<dbReference type="SUPFAM" id="SSF52218">
    <property type="entry name" value="Flavoproteins"/>
    <property type="match status" value="1"/>
</dbReference>
<dbReference type="EMBL" id="JBEVYD010000008">
    <property type="protein sequence ID" value="KAL3231078.1"/>
    <property type="molecule type" value="Genomic_DNA"/>
</dbReference>
<dbReference type="InterPro" id="IPR039261">
    <property type="entry name" value="FNR_nucleotide-bd"/>
</dbReference>
<keyword evidence="6 14" id="KW-0521">NADP</keyword>
<dbReference type="CDD" id="cd06204">
    <property type="entry name" value="CYPOR"/>
    <property type="match status" value="1"/>
</dbReference>
<evidence type="ECO:0000256" key="7">
    <source>
        <dbReference type="ARBA" id="ARBA00022955"/>
    </source>
</evidence>
<keyword evidence="14" id="KW-1000">Mitochondrion outer membrane</keyword>
<keyword evidence="2 14" id="KW-0288">FMN</keyword>
<evidence type="ECO:0000256" key="15">
    <source>
        <dbReference type="PIRNR" id="PIRNR000208"/>
    </source>
</evidence>
<sequence>MDKTDLIVLIGLIVVVFLYMKRRVIKDFVSELLFAEEDSATTVSTTSRDIAEVVNEHGKNYVVFYASQTGTAEDYAKKYAKELTAKFALNVMCADVEYYDFETLNNLPDSCIVSFFISTYGEGDFPDGAVHFENFLSNCSSTDLENLSFTCFGLGNSTYEFFNGASRKAVKYLVEAGAKQIGEAGEGDDGTGATDEDYLSWKDAVLEELKSRLHLDERKEKFVPAFKLEKLESVTEKTSLGEPSVQYLPSNKLSYNSEGVQLGPFDLSQPFLAPITKTHELFKGGDRNCIHSEIDVSGSNIKYSTGDHLGVWPSNADEKVEQFLKLFNLDADMIFDLKPLDSTIKVPFPCPTTVGAAVRNYLEITGPVSRQNFGSLIEFAPNEEIKEKLTVLAKDKDLFAKEITSKYYNFADALYYLSNGQPWTTVPWEFLIEAMAHMQPRYYSISSSSLSEKQTIHITSVVENNPNPVDSSLPNVVGVATNLLRNISLAKNKESTDSMPVHYDLNGPRNLYQGYKIPVHVRRSTFRLPTNPSTPVIMIGPGTGVAPFRGFIRERAKMVEQQDNVQLGKHLLFYGSRNTDDFLYQEEWPEYSKKLGSAFEMVVCHSRVPGQPKVYVQHKVKEYAEEVLKLIHEGAFLYICGDAKNMAHSVNTTLVDILAEGKNISKDEANEMIKMLKTTGRFQEDVW</sequence>
<keyword evidence="7 14" id="KW-0752">Steroid biosynthesis</keyword>
<feature type="binding site" evidence="14">
    <location>
        <begin position="606"/>
        <end position="607"/>
    </location>
    <ligand>
        <name>NADP(+)</name>
        <dbReference type="ChEBI" id="CHEBI:58349"/>
    </ligand>
</feature>
<name>A0ABR4NRU9_9SACH</name>
<keyword evidence="14" id="KW-0443">Lipid metabolism</keyword>
<dbReference type="PANTHER" id="PTHR19384:SF17">
    <property type="entry name" value="NADPH--CYTOCHROME P450 REDUCTASE"/>
    <property type="match status" value="1"/>
</dbReference>
<proteinExistence type="inferred from homology"/>
<dbReference type="SUPFAM" id="SSF63380">
    <property type="entry name" value="Riboflavin synthase domain-like"/>
    <property type="match status" value="1"/>
</dbReference>
<evidence type="ECO:0000313" key="18">
    <source>
        <dbReference type="EMBL" id="KAL3231078.1"/>
    </source>
</evidence>
<dbReference type="Pfam" id="PF00175">
    <property type="entry name" value="NAD_binding_1"/>
    <property type="match status" value="1"/>
</dbReference>
<evidence type="ECO:0000256" key="5">
    <source>
        <dbReference type="ARBA" id="ARBA00022827"/>
    </source>
</evidence>
<comment type="function">
    <text evidence="14">This enzyme is required for electron transfer from NADP to cytochrome P450 in microsomes. It can also provide electron transfer to heme oxygenase and cytochrome B5. Involved in ergosterol biosynthesis.</text>
</comment>
<dbReference type="InterPro" id="IPR017938">
    <property type="entry name" value="Riboflavin_synthase-like_b-brl"/>
</dbReference>
<feature type="binding site" evidence="14">
    <location>
        <begin position="441"/>
        <end position="444"/>
    </location>
    <ligand>
        <name>FAD</name>
        <dbReference type="ChEBI" id="CHEBI:57692"/>
    </ligand>
</feature>
<keyword evidence="13 14" id="KW-0753">Steroid metabolism</keyword>
<organism evidence="18 19">
    <name type="scientific">Nakaseomyces bracarensis</name>
    <dbReference type="NCBI Taxonomy" id="273131"/>
    <lineage>
        <taxon>Eukaryota</taxon>
        <taxon>Fungi</taxon>
        <taxon>Dikarya</taxon>
        <taxon>Ascomycota</taxon>
        <taxon>Saccharomycotina</taxon>
        <taxon>Saccharomycetes</taxon>
        <taxon>Saccharomycetales</taxon>
        <taxon>Saccharomycetaceae</taxon>
        <taxon>Nakaseomyces</taxon>
    </lineage>
</organism>
<feature type="binding site" evidence="14">
    <location>
        <begin position="478"/>
        <end position="481"/>
    </location>
    <ligand>
        <name>FAD</name>
        <dbReference type="ChEBI" id="CHEBI:57692"/>
    </ligand>
</feature>
<comment type="cofactor">
    <cofactor evidence="14">
        <name>FAD</name>
        <dbReference type="ChEBI" id="CHEBI:57692"/>
    </cofactor>
    <text evidence="14">Binds 1 FAD per monomer.</text>
</comment>
<feature type="domain" description="Flavodoxin-like" evidence="16">
    <location>
        <begin position="61"/>
        <end position="206"/>
    </location>
</feature>
<feature type="binding site" evidence="14">
    <location>
        <begin position="154"/>
        <end position="163"/>
    </location>
    <ligand>
        <name>FMN</name>
        <dbReference type="ChEBI" id="CHEBI:58210"/>
    </ligand>
</feature>
<dbReference type="Proteomes" id="UP001623330">
    <property type="component" value="Unassembled WGS sequence"/>
</dbReference>
<dbReference type="InterPro" id="IPR017927">
    <property type="entry name" value="FAD-bd_FR_type"/>
</dbReference>
<feature type="domain" description="FAD-binding FR-type" evidence="17">
    <location>
        <begin position="268"/>
        <end position="529"/>
    </location>
</feature>
<keyword evidence="8 14" id="KW-1133">Transmembrane helix</keyword>
<dbReference type="Pfam" id="PF00667">
    <property type="entry name" value="FAD_binding_1"/>
    <property type="match status" value="1"/>
</dbReference>
<dbReference type="InterPro" id="IPR023208">
    <property type="entry name" value="P450R"/>
</dbReference>
<comment type="similarity">
    <text evidence="14 15">In the C-terminal section; belongs to the flavoprotein pyridine nucleotide cytochrome reductase family.</text>
</comment>
<keyword evidence="12 14" id="KW-1207">Sterol metabolism</keyword>
<keyword evidence="1 14" id="KW-0285">Flavoprotein</keyword>
<dbReference type="Gene3D" id="1.20.990.10">
    <property type="entry name" value="NADPH-cytochrome p450 Reductase, Chain A, domain 3"/>
    <property type="match status" value="1"/>
</dbReference>
<feature type="binding site" evidence="14">
    <location>
        <position position="543"/>
    </location>
    <ligand>
        <name>NADP(+)</name>
        <dbReference type="ChEBI" id="CHEBI:58349"/>
    </ligand>
</feature>
<evidence type="ECO:0000256" key="3">
    <source>
        <dbReference type="ARBA" id="ARBA00022692"/>
    </source>
</evidence>
<dbReference type="Gene3D" id="3.40.50.80">
    <property type="entry name" value="Nucleotide-binding domain of ferredoxin-NADP reductase (FNR) module"/>
    <property type="match status" value="1"/>
</dbReference>
<comment type="caution">
    <text evidence="18">The sequence shown here is derived from an EMBL/GenBank/DDBJ whole genome shotgun (WGS) entry which is preliminary data.</text>
</comment>
<comment type="similarity">
    <text evidence="14">In the N-terminal section; belongs to the flavodoxin family.</text>
</comment>
<keyword evidence="14" id="KW-0496">Mitochondrion</keyword>
<accession>A0ABR4NRU9</accession>
<evidence type="ECO:0000256" key="13">
    <source>
        <dbReference type="ARBA" id="ARBA00023221"/>
    </source>
</evidence>
<dbReference type="PROSITE" id="PS51384">
    <property type="entry name" value="FAD_FR"/>
    <property type="match status" value="1"/>
</dbReference>
<dbReference type="PROSITE" id="PS50902">
    <property type="entry name" value="FLAVODOXIN_LIKE"/>
    <property type="match status" value="1"/>
</dbReference>
<dbReference type="PIRSF" id="PIRSF000208">
    <property type="entry name" value="P450R"/>
    <property type="match status" value="1"/>
</dbReference>
<comment type="catalytic activity">
    <reaction evidence="14 15">
        <text>2 oxidized [cytochrome P450] + NADPH = 2 reduced [cytochrome P450] + NADP(+) + H(+)</text>
        <dbReference type="Rhea" id="RHEA:24040"/>
        <dbReference type="Rhea" id="RHEA-COMP:14627"/>
        <dbReference type="Rhea" id="RHEA-COMP:14628"/>
        <dbReference type="ChEBI" id="CHEBI:15378"/>
        <dbReference type="ChEBI" id="CHEBI:55376"/>
        <dbReference type="ChEBI" id="CHEBI:57783"/>
        <dbReference type="ChEBI" id="CHEBI:58349"/>
        <dbReference type="ChEBI" id="CHEBI:60344"/>
        <dbReference type="EC" id="1.6.2.4"/>
    </reaction>
</comment>
<dbReference type="InterPro" id="IPR001094">
    <property type="entry name" value="Flavdoxin-like"/>
</dbReference>
<comment type="similarity">
    <text evidence="14">Belongs to the NADPH--cytochrome P450 reductase family.</text>
</comment>
<evidence type="ECO:0000256" key="4">
    <source>
        <dbReference type="ARBA" id="ARBA00022824"/>
    </source>
</evidence>
<reference evidence="18 19" key="1">
    <citation type="submission" date="2024-05" db="EMBL/GenBank/DDBJ databases">
        <title>Long read based assembly of the Candida bracarensis genome reveals expanded adhesin content.</title>
        <authorList>
            <person name="Marcet-Houben M."/>
            <person name="Ksiezopolska E."/>
            <person name="Gabaldon T."/>
        </authorList>
    </citation>
    <scope>NUCLEOTIDE SEQUENCE [LARGE SCALE GENOMIC DNA]</scope>
    <source>
        <strain evidence="18 19">CBM6</strain>
    </source>
</reference>
<feature type="binding site" evidence="14">
    <location>
        <position position="687"/>
    </location>
    <ligand>
        <name>FAD</name>
        <dbReference type="ChEBI" id="CHEBI:57692"/>
    </ligand>
</feature>
<evidence type="ECO:0000256" key="14">
    <source>
        <dbReference type="HAMAP-Rule" id="MF_03212"/>
    </source>
</evidence>
<dbReference type="InterPro" id="IPR001433">
    <property type="entry name" value="OxRdtase_FAD/NAD-bd"/>
</dbReference>
<keyword evidence="3 14" id="KW-0812">Transmembrane</keyword>
<comment type="subcellular location">
    <subcellularLocation>
        <location evidence="14">Endoplasmic reticulum membrane</location>
        <topology evidence="14">Single-pass membrane protein</topology>
        <orientation evidence="14">Cytoplasmic side</orientation>
    </subcellularLocation>
    <subcellularLocation>
        <location evidence="14">Mitochondrion outer membrane</location>
        <topology evidence="14">Single-pass membrane protein</topology>
        <orientation evidence="14">Cytoplasmic side</orientation>
    </subcellularLocation>
    <subcellularLocation>
        <location evidence="14">Cell membrane</location>
        <topology evidence="14">Single-pass membrane protein</topology>
        <orientation evidence="14">Cytoplasmic side</orientation>
    </subcellularLocation>
</comment>
<keyword evidence="14" id="KW-0444">Lipid biosynthesis</keyword>
<comment type="caution">
    <text evidence="14">Lacks conserved residue(s) required for the propagation of feature annotation.</text>
</comment>
<evidence type="ECO:0000256" key="1">
    <source>
        <dbReference type="ARBA" id="ARBA00022630"/>
    </source>
</evidence>
<evidence type="ECO:0000256" key="6">
    <source>
        <dbReference type="ARBA" id="ARBA00022857"/>
    </source>
</evidence>
<comment type="cofactor">
    <cofactor evidence="14">
        <name>FMN</name>
        <dbReference type="ChEBI" id="CHEBI:58210"/>
    </cofactor>
    <text evidence="14">Binds 1 FMN per monomer.</text>
</comment>
<dbReference type="Gene3D" id="2.40.30.10">
    <property type="entry name" value="Translation factors"/>
    <property type="match status" value="1"/>
</dbReference>
<protein>
    <recommendedName>
        <fullName evidence="14 15">NADPH--cytochrome P450 reductase</fullName>
        <shortName evidence="14">CPR</shortName>
        <shortName evidence="14">P450R</shortName>
        <ecNumber evidence="14 15">1.6.2.4</ecNumber>
    </recommendedName>
</protein>
<feature type="binding site" evidence="14">
    <location>
        <begin position="613"/>
        <end position="617"/>
    </location>
    <ligand>
        <name>NADP(+)</name>
        <dbReference type="ChEBI" id="CHEBI:58349"/>
    </ligand>
</feature>
<feature type="binding site" evidence="14">
    <location>
        <begin position="118"/>
        <end position="121"/>
    </location>
    <ligand>
        <name>FMN</name>
        <dbReference type="ChEBI" id="CHEBI:58210"/>
    </ligand>
</feature>
<evidence type="ECO:0000256" key="11">
    <source>
        <dbReference type="ARBA" id="ARBA00023136"/>
    </source>
</evidence>
<dbReference type="PRINTS" id="PR00371">
    <property type="entry name" value="FPNCR"/>
</dbReference>
<evidence type="ECO:0000256" key="12">
    <source>
        <dbReference type="ARBA" id="ARBA00023166"/>
    </source>
</evidence>
<keyword evidence="19" id="KW-1185">Reference proteome</keyword>
<evidence type="ECO:0000256" key="8">
    <source>
        <dbReference type="ARBA" id="ARBA00022989"/>
    </source>
</evidence>
<evidence type="ECO:0000256" key="9">
    <source>
        <dbReference type="ARBA" id="ARBA00023002"/>
    </source>
</evidence>
<evidence type="ECO:0000313" key="19">
    <source>
        <dbReference type="Proteomes" id="UP001623330"/>
    </source>
</evidence>
<dbReference type="SUPFAM" id="SSF52343">
    <property type="entry name" value="Ferredoxin reductase-like, C-terminal NADP-linked domain"/>
    <property type="match status" value="1"/>
</dbReference>
<keyword evidence="9 14" id="KW-0560">Oxidoreductase</keyword>
<evidence type="ECO:0000256" key="2">
    <source>
        <dbReference type="ARBA" id="ARBA00022643"/>
    </source>
</evidence>
<dbReference type="InterPro" id="IPR003097">
    <property type="entry name" value="CysJ-like_FAD-binding"/>
</dbReference>
<dbReference type="InterPro" id="IPR001709">
    <property type="entry name" value="Flavoprot_Pyr_Nucl_cyt_Rdtase"/>
</dbReference>
<feature type="binding site" evidence="14">
    <location>
        <position position="287"/>
    </location>
    <ligand>
        <name>NADP(+)</name>
        <dbReference type="ChEBI" id="CHEBI:58349"/>
    </ligand>
</feature>
<keyword evidence="10 14" id="KW-0756">Sterol biosynthesis</keyword>
<feature type="binding site" evidence="14">
    <location>
        <begin position="459"/>
        <end position="461"/>
    </location>
    <ligand>
        <name>FAD</name>
        <dbReference type="ChEBI" id="CHEBI:57692"/>
    </ligand>
</feature>
<keyword evidence="14" id="KW-1003">Cell membrane</keyword>
<evidence type="ECO:0000256" key="10">
    <source>
        <dbReference type="ARBA" id="ARBA00023011"/>
    </source>
</evidence>
<feature type="binding site" evidence="14">
    <location>
        <position position="189"/>
    </location>
    <ligand>
        <name>FMN</name>
        <dbReference type="ChEBI" id="CHEBI:58210"/>
    </ligand>
</feature>
<feature type="transmembrane region" description="Helical" evidence="14">
    <location>
        <begin position="6"/>
        <end position="22"/>
    </location>
</feature>